<sequence length="366" mass="41878">MNENSYFQETYEQSRALFRTRIDDLREKWDRVALYKWFIGVPQDDNTADVLLADASESPETLLIITSGLHGVEGYAGAAGLHLFIDELFPYVDPKVTGIRLVHGVNPWGMRHRRRVTARNVDLNRNFHKDWAARRKQMPLLYQRRRDLFTPESPLPPDVRYELSATYSDIELAEMKNTPPPQHAERFGLYFGGAQMEEASQKLALSFSDWAAGYKQIIHLDLHTGGGPQGELQMIFNENEVRSAQELEQEIAHPWIQKGDGSVELGDATAVLQQYLMRTYPGKRVVSALMEAGTVPETSDGFLFCSRAMIEEHALSISPDYVSTSTQDIREHFRALFDPKDTAWRREYLRQLYKAYLALFSSEGLL</sequence>
<dbReference type="Proteomes" id="UP000752012">
    <property type="component" value="Unassembled WGS sequence"/>
</dbReference>
<gene>
    <name evidence="1" type="ORF">HCN83_04200</name>
</gene>
<evidence type="ECO:0000313" key="1">
    <source>
        <dbReference type="EMBL" id="NJP36783.1"/>
    </source>
</evidence>
<evidence type="ECO:0000313" key="2">
    <source>
        <dbReference type="Proteomes" id="UP000752012"/>
    </source>
</evidence>
<dbReference type="RefSeq" id="WP_168005073.1">
    <property type="nucleotide sequence ID" value="NZ_JAATHJ010000004.1"/>
</dbReference>
<dbReference type="InterPro" id="IPR021259">
    <property type="entry name" value="DUF2817"/>
</dbReference>
<dbReference type="AlphaFoldDB" id="A0A969PRS4"/>
<dbReference type="CDD" id="cd06233">
    <property type="entry name" value="M14-like"/>
    <property type="match status" value="1"/>
</dbReference>
<dbReference type="Gene3D" id="3.40.630.10">
    <property type="entry name" value="Zn peptidases"/>
    <property type="match status" value="1"/>
</dbReference>
<protein>
    <submittedName>
        <fullName evidence="1">DUF2817 domain-containing protein</fullName>
    </submittedName>
</protein>
<proteinExistence type="predicted"/>
<reference evidence="1 2" key="1">
    <citation type="submission" date="2020-03" db="EMBL/GenBank/DDBJ databases">
        <title>Assessment of the enzymatic potential of alkaline-tolerant lipase obtained from Bacillus luteus H11 (technogenic soil) for the bioremediation of saline soils contaminated with petroleum substances.</title>
        <authorList>
            <person name="Kalwasinska A."/>
        </authorList>
    </citation>
    <scope>NUCLEOTIDE SEQUENCE [LARGE SCALE GENOMIC DNA]</scope>
    <source>
        <strain evidence="1 2">H11</strain>
    </source>
</reference>
<dbReference type="EMBL" id="JAATHJ010000004">
    <property type="protein sequence ID" value="NJP36783.1"/>
    <property type="molecule type" value="Genomic_DNA"/>
</dbReference>
<organism evidence="1 2">
    <name type="scientific">Alkalicoccus luteus</name>
    <dbReference type="NCBI Taxonomy" id="1237094"/>
    <lineage>
        <taxon>Bacteria</taxon>
        <taxon>Bacillati</taxon>
        <taxon>Bacillota</taxon>
        <taxon>Bacilli</taxon>
        <taxon>Bacillales</taxon>
        <taxon>Bacillaceae</taxon>
        <taxon>Alkalicoccus</taxon>
    </lineage>
</organism>
<accession>A0A969PRS4</accession>
<comment type="caution">
    <text evidence="1">The sequence shown here is derived from an EMBL/GenBank/DDBJ whole genome shotgun (WGS) entry which is preliminary data.</text>
</comment>
<name>A0A969PRS4_9BACI</name>
<dbReference type="Pfam" id="PF10994">
    <property type="entry name" value="DUF2817"/>
    <property type="match status" value="1"/>
</dbReference>
<keyword evidence="2" id="KW-1185">Reference proteome</keyword>
<dbReference type="SUPFAM" id="SSF53187">
    <property type="entry name" value="Zn-dependent exopeptidases"/>
    <property type="match status" value="1"/>
</dbReference>